<name>A0A2N3N9G4_9PEZI</name>
<feature type="signal peptide" evidence="1">
    <location>
        <begin position="1"/>
        <end position="23"/>
    </location>
</feature>
<evidence type="ECO:0000313" key="3">
    <source>
        <dbReference type="EMBL" id="PKS09086.1"/>
    </source>
</evidence>
<sequence length="431" mass="46009">MAPVLPTLACLAATALFLQQAAAQCQNPAGQGTGSRVLADGYEAKLLASGLRVPRHMAFDLEGNLLVAEQGGGGIRRITFQDNGGIDICVTSSQTLIPNGQLNHGIAVSPLGNTIFASSATDVYQYDYDAAAGTVGQPKHLITGMRQGGFHQTRTLLVPLNDPNKLILSRGSEDNVDVATAQESTGRSIIKFWNIDEFTGTAVDMASTGTTLGWGLRNSVGVGEDPTTGGIWSVENSVDNMRRLGQDVHNENPGEELNYHGLINSTEPNEFLGKNYGYPGCYAVWEPSLITGIDGGAKVGMQVTSAESPATQNTDAYCMAETQSPRLTFPSHTAPLDVKFKHDGSAAYVSFHGSWNRSPPDGYRLSRIDFRDGQPVAAQDSRDSVVNIMWNANNGACPNGCFRPTGLAIDRDGRIFMSSDTTGEIYVIVES</sequence>
<dbReference type="InterPro" id="IPR054539">
    <property type="entry name" value="Beta-prop_PDH"/>
</dbReference>
<evidence type="ECO:0000259" key="2">
    <source>
        <dbReference type="Pfam" id="PF22807"/>
    </source>
</evidence>
<dbReference type="InterPro" id="IPR011041">
    <property type="entry name" value="Quinoprot_gluc/sorb_DH_b-prop"/>
</dbReference>
<dbReference type="SUPFAM" id="SSF50952">
    <property type="entry name" value="Soluble quinoprotein glucose dehydrogenase"/>
    <property type="match status" value="1"/>
</dbReference>
<accession>A0A2N3N9G4</accession>
<keyword evidence="1" id="KW-0732">Signal</keyword>
<dbReference type="VEuPathDB" id="FungiDB:jhhlp_003700"/>
<proteinExistence type="predicted"/>
<feature type="domain" description="Pyrroloquinoline quinone-dependent pyranose dehydrogenase beta-propeller" evidence="2">
    <location>
        <begin position="38"/>
        <end position="429"/>
    </location>
</feature>
<protein>
    <recommendedName>
        <fullName evidence="2">Pyrroloquinoline quinone-dependent pyranose dehydrogenase beta-propeller domain-containing protein</fullName>
    </recommendedName>
</protein>
<reference evidence="3 4" key="1">
    <citation type="journal article" date="2017" name="G3 (Bethesda)">
        <title>First Draft Genome Sequence of the Pathogenic Fungus Lomentospora prolificans (Formerly Scedosporium prolificans).</title>
        <authorList>
            <person name="Luo R."/>
            <person name="Zimin A."/>
            <person name="Workman R."/>
            <person name="Fan Y."/>
            <person name="Pertea G."/>
            <person name="Grossman N."/>
            <person name="Wear M.P."/>
            <person name="Jia B."/>
            <person name="Miller H."/>
            <person name="Casadevall A."/>
            <person name="Timp W."/>
            <person name="Zhang S.X."/>
            <person name="Salzberg S.L."/>
        </authorList>
    </citation>
    <scope>NUCLEOTIDE SEQUENCE [LARGE SCALE GENOMIC DNA]</scope>
    <source>
        <strain evidence="3 4">JHH-5317</strain>
    </source>
</reference>
<dbReference type="InterPro" id="IPR011042">
    <property type="entry name" value="6-blade_b-propeller_TolB-like"/>
</dbReference>
<dbReference type="AlphaFoldDB" id="A0A2N3N9G4"/>
<gene>
    <name evidence="3" type="ORF">jhhlp_003700</name>
</gene>
<organism evidence="3 4">
    <name type="scientific">Lomentospora prolificans</name>
    <dbReference type="NCBI Taxonomy" id="41688"/>
    <lineage>
        <taxon>Eukaryota</taxon>
        <taxon>Fungi</taxon>
        <taxon>Dikarya</taxon>
        <taxon>Ascomycota</taxon>
        <taxon>Pezizomycotina</taxon>
        <taxon>Sordariomycetes</taxon>
        <taxon>Hypocreomycetidae</taxon>
        <taxon>Microascales</taxon>
        <taxon>Microascaceae</taxon>
        <taxon>Lomentospora</taxon>
    </lineage>
</organism>
<dbReference type="STRING" id="41688.A0A2N3N9G4"/>
<comment type="caution">
    <text evidence="3">The sequence shown here is derived from an EMBL/GenBank/DDBJ whole genome shotgun (WGS) entry which is preliminary data.</text>
</comment>
<dbReference type="InParanoid" id="A0A2N3N9G4"/>
<dbReference type="Proteomes" id="UP000233524">
    <property type="component" value="Unassembled WGS sequence"/>
</dbReference>
<feature type="chain" id="PRO_5014878353" description="Pyrroloquinoline quinone-dependent pyranose dehydrogenase beta-propeller domain-containing protein" evidence="1">
    <location>
        <begin position="24"/>
        <end position="431"/>
    </location>
</feature>
<dbReference type="Gene3D" id="2.120.10.30">
    <property type="entry name" value="TolB, C-terminal domain"/>
    <property type="match status" value="1"/>
</dbReference>
<dbReference type="Pfam" id="PF22807">
    <property type="entry name" value="TrAA12"/>
    <property type="match status" value="1"/>
</dbReference>
<dbReference type="OrthoDB" id="507128at2759"/>
<evidence type="ECO:0000256" key="1">
    <source>
        <dbReference type="SAM" id="SignalP"/>
    </source>
</evidence>
<dbReference type="EMBL" id="NLAX01000010">
    <property type="protein sequence ID" value="PKS09086.1"/>
    <property type="molecule type" value="Genomic_DNA"/>
</dbReference>
<keyword evidence="4" id="KW-1185">Reference proteome</keyword>
<evidence type="ECO:0000313" key="4">
    <source>
        <dbReference type="Proteomes" id="UP000233524"/>
    </source>
</evidence>